<sequence length="181" mass="20832">MSQPAHLNTPPSLSPSDQHKINYLTNPFYSSLAAAEKLEKANTAYKSQVFLAQSAQKHFRMYHETLHSVYARIHALPHIYPRGTLQPNNMEDAAEIWQQFTGGHALDLEYLKWGLGMYREKWAEIVGRANEIKRQMLVLSGLVAAEERAAKEAAKRRRGRWRKKEMERRQRGRSGKEMGKG</sequence>
<protein>
    <submittedName>
        <fullName evidence="2">Uncharacterized protein</fullName>
    </submittedName>
</protein>
<accession>A0A5M8PE55</accession>
<comment type="caution">
    <text evidence="2">The sequence shown here is derived from an EMBL/GenBank/DDBJ whole genome shotgun (WGS) entry which is preliminary data.</text>
</comment>
<organism evidence="2 3">
    <name type="scientific">Lasallia pustulata</name>
    <dbReference type="NCBI Taxonomy" id="136370"/>
    <lineage>
        <taxon>Eukaryota</taxon>
        <taxon>Fungi</taxon>
        <taxon>Dikarya</taxon>
        <taxon>Ascomycota</taxon>
        <taxon>Pezizomycotina</taxon>
        <taxon>Lecanoromycetes</taxon>
        <taxon>OSLEUM clade</taxon>
        <taxon>Umbilicariomycetidae</taxon>
        <taxon>Umbilicariales</taxon>
        <taxon>Umbilicariaceae</taxon>
        <taxon>Lasallia</taxon>
    </lineage>
</organism>
<feature type="compositionally biased region" description="Basic residues" evidence="1">
    <location>
        <begin position="154"/>
        <end position="163"/>
    </location>
</feature>
<dbReference type="Proteomes" id="UP000324767">
    <property type="component" value="Unassembled WGS sequence"/>
</dbReference>
<evidence type="ECO:0000313" key="2">
    <source>
        <dbReference type="EMBL" id="KAA6407353.1"/>
    </source>
</evidence>
<evidence type="ECO:0000256" key="1">
    <source>
        <dbReference type="SAM" id="MobiDB-lite"/>
    </source>
</evidence>
<dbReference type="EMBL" id="VXIT01000018">
    <property type="protein sequence ID" value="KAA6407353.1"/>
    <property type="molecule type" value="Genomic_DNA"/>
</dbReference>
<dbReference type="AlphaFoldDB" id="A0A5M8PE55"/>
<feature type="compositionally biased region" description="Basic and acidic residues" evidence="1">
    <location>
        <begin position="164"/>
        <end position="181"/>
    </location>
</feature>
<proteinExistence type="predicted"/>
<reference evidence="2 3" key="1">
    <citation type="submission" date="2019-09" db="EMBL/GenBank/DDBJ databases">
        <title>The hologenome of the rock-dwelling lichen Lasallia pustulata.</title>
        <authorList>
            <person name="Greshake Tzovaras B."/>
            <person name="Segers F."/>
            <person name="Bicker A."/>
            <person name="Dal Grande F."/>
            <person name="Otte J."/>
            <person name="Hankeln T."/>
            <person name="Schmitt I."/>
            <person name="Ebersberger I."/>
        </authorList>
    </citation>
    <scope>NUCLEOTIDE SEQUENCE [LARGE SCALE GENOMIC DNA]</scope>
    <source>
        <strain evidence="2">A1-1</strain>
    </source>
</reference>
<evidence type="ECO:0000313" key="3">
    <source>
        <dbReference type="Proteomes" id="UP000324767"/>
    </source>
</evidence>
<name>A0A5M8PE55_9LECA</name>
<feature type="region of interest" description="Disordered" evidence="1">
    <location>
        <begin position="152"/>
        <end position="181"/>
    </location>
</feature>
<gene>
    <name evidence="2" type="ORF">FRX48_08901</name>
</gene>